<evidence type="ECO:0000256" key="2">
    <source>
        <dbReference type="ARBA" id="ARBA00022448"/>
    </source>
</evidence>
<dbReference type="GO" id="GO:0140359">
    <property type="term" value="F:ABC-type transporter activity"/>
    <property type="evidence" value="ECO:0007669"/>
    <property type="project" value="InterPro"/>
</dbReference>
<protein>
    <submittedName>
        <fullName evidence="6">Teichoic acid export ATP-binding protein TagH</fullName>
        <ecNumber evidence="6">3.6.3.40</ecNumber>
    </submittedName>
</protein>
<dbReference type="SMART" id="SM00382">
    <property type="entry name" value="AAA"/>
    <property type="match status" value="1"/>
</dbReference>
<evidence type="ECO:0000313" key="6">
    <source>
        <dbReference type="EMBL" id="VAW39913.1"/>
    </source>
</evidence>
<dbReference type="CDD" id="cd03220">
    <property type="entry name" value="ABC_KpsT_Wzt"/>
    <property type="match status" value="1"/>
</dbReference>
<dbReference type="PROSITE" id="PS50893">
    <property type="entry name" value="ABC_TRANSPORTER_2"/>
    <property type="match status" value="1"/>
</dbReference>
<dbReference type="Gene3D" id="3.40.50.300">
    <property type="entry name" value="P-loop containing nucleotide triphosphate hydrolases"/>
    <property type="match status" value="1"/>
</dbReference>
<dbReference type="InterPro" id="IPR003439">
    <property type="entry name" value="ABC_transporter-like_ATP-bd"/>
</dbReference>
<dbReference type="EMBL" id="UOEW01000250">
    <property type="protein sequence ID" value="VAW39913.1"/>
    <property type="molecule type" value="Genomic_DNA"/>
</dbReference>
<name>A0A3B0VHZ0_9ZZZZ</name>
<dbReference type="InterPro" id="IPR015860">
    <property type="entry name" value="ABC_transpr_TagH-like"/>
</dbReference>
<reference evidence="6" key="1">
    <citation type="submission" date="2018-06" db="EMBL/GenBank/DDBJ databases">
        <authorList>
            <person name="Zhirakovskaya E."/>
        </authorList>
    </citation>
    <scope>NUCLEOTIDE SEQUENCE</scope>
</reference>
<evidence type="ECO:0000256" key="3">
    <source>
        <dbReference type="ARBA" id="ARBA00022741"/>
    </source>
</evidence>
<dbReference type="Gene3D" id="2.70.50.60">
    <property type="entry name" value="abc- transporter (atp binding component) like domain"/>
    <property type="match status" value="1"/>
</dbReference>
<proteinExistence type="inferred from homology"/>
<evidence type="ECO:0000259" key="5">
    <source>
        <dbReference type="PROSITE" id="PS50893"/>
    </source>
</evidence>
<gene>
    <name evidence="6" type="ORF">MNBD_GAMMA01-1649</name>
</gene>
<dbReference type="EC" id="3.6.3.40" evidence="6"/>
<keyword evidence="3" id="KW-0547">Nucleotide-binding</keyword>
<dbReference type="GO" id="GO:0016887">
    <property type="term" value="F:ATP hydrolysis activity"/>
    <property type="evidence" value="ECO:0007669"/>
    <property type="project" value="InterPro"/>
</dbReference>
<evidence type="ECO:0000256" key="1">
    <source>
        <dbReference type="ARBA" id="ARBA00005417"/>
    </source>
</evidence>
<evidence type="ECO:0000256" key="4">
    <source>
        <dbReference type="ARBA" id="ARBA00022840"/>
    </source>
</evidence>
<comment type="similarity">
    <text evidence="1">Belongs to the ABC transporter superfamily.</text>
</comment>
<keyword evidence="6" id="KW-0378">Hydrolase</keyword>
<accession>A0A3B0VHZ0</accession>
<dbReference type="PANTHER" id="PTHR46743">
    <property type="entry name" value="TEICHOIC ACIDS EXPORT ATP-BINDING PROTEIN TAGH"/>
    <property type="match status" value="1"/>
</dbReference>
<dbReference type="Pfam" id="PF00005">
    <property type="entry name" value="ABC_tran"/>
    <property type="match status" value="1"/>
</dbReference>
<feature type="domain" description="ABC transporter" evidence="5">
    <location>
        <begin position="21"/>
        <end position="246"/>
    </location>
</feature>
<dbReference type="InterPro" id="IPR027417">
    <property type="entry name" value="P-loop_NTPase"/>
</dbReference>
<organism evidence="6">
    <name type="scientific">hydrothermal vent metagenome</name>
    <dbReference type="NCBI Taxonomy" id="652676"/>
    <lineage>
        <taxon>unclassified sequences</taxon>
        <taxon>metagenomes</taxon>
        <taxon>ecological metagenomes</taxon>
    </lineage>
</organism>
<dbReference type="PANTHER" id="PTHR46743:SF2">
    <property type="entry name" value="TEICHOIC ACIDS EXPORT ATP-BINDING PROTEIN TAGH"/>
    <property type="match status" value="1"/>
</dbReference>
<dbReference type="InterPro" id="IPR003593">
    <property type="entry name" value="AAA+_ATPase"/>
</dbReference>
<dbReference type="InterPro" id="IPR050683">
    <property type="entry name" value="Bact_Polysacc_Export_ATP-bd"/>
</dbReference>
<keyword evidence="4 6" id="KW-0067">ATP-binding</keyword>
<keyword evidence="2" id="KW-0813">Transport</keyword>
<dbReference type="GO" id="GO:0016020">
    <property type="term" value="C:membrane"/>
    <property type="evidence" value="ECO:0007669"/>
    <property type="project" value="InterPro"/>
</dbReference>
<sequence length="386" mass="42517">MSLIYAHKLNKFYPQVASNKQRVKGMFNILFSRSDVNGKQVLKDISFEVFKGESLAIIGKNGAGKSTLLKILAGVIQPTSGDFTINGRIGALLELGSGFDPEYTGLENLKMSAAMFGLTGKEAKEKISKMVEFADIGDYVNEPVKNYSSGMVVRLGFSVITQTKPELLITDEVLAVGDEGFQLKCLNWIADYLKQGGTLLLVSHSVYHVQKLCSKALWLEEGGVKQSGDVFSVTQAYQESIAGNNAFPSGDTVNRSTYHIHDVSITCQDVDVDEVPFGSDLKLTAKVYSPDGKMPGISIGIVTHAGIPIYGTYSELHQANPYLDDGGYVTYDLTMPKLKLLPGLYEFRFHTMTPENIQMIDTFEKELRVTGKTRELGCCQIETQWK</sequence>
<dbReference type="SUPFAM" id="SSF52540">
    <property type="entry name" value="P-loop containing nucleoside triphosphate hydrolases"/>
    <property type="match status" value="1"/>
</dbReference>
<dbReference type="GO" id="GO:0005524">
    <property type="term" value="F:ATP binding"/>
    <property type="evidence" value="ECO:0007669"/>
    <property type="project" value="UniProtKB-KW"/>
</dbReference>
<dbReference type="AlphaFoldDB" id="A0A3B0VHZ0"/>